<dbReference type="Proteomes" id="UP001465668">
    <property type="component" value="Unassembled WGS sequence"/>
</dbReference>
<protein>
    <submittedName>
        <fullName evidence="3">Uncharacterized protein</fullName>
    </submittedName>
</protein>
<keyword evidence="2" id="KW-0812">Transmembrane</keyword>
<name>A0ABR2XI70_9PEZI</name>
<dbReference type="EMBL" id="JARVKM010000051">
    <property type="protein sequence ID" value="KAK9773379.1"/>
    <property type="molecule type" value="Genomic_DNA"/>
</dbReference>
<feature type="region of interest" description="Disordered" evidence="1">
    <location>
        <begin position="224"/>
        <end position="243"/>
    </location>
</feature>
<keyword evidence="2" id="KW-1133">Transmembrane helix</keyword>
<accession>A0ABR2XI70</accession>
<feature type="transmembrane region" description="Helical" evidence="2">
    <location>
        <begin position="383"/>
        <end position="408"/>
    </location>
</feature>
<evidence type="ECO:0000256" key="1">
    <source>
        <dbReference type="SAM" id="MobiDB-lite"/>
    </source>
</evidence>
<comment type="caution">
    <text evidence="3">The sequence shown here is derived from an EMBL/GenBank/DDBJ whole genome shotgun (WGS) entry which is preliminary data.</text>
</comment>
<organism evidence="3 4">
    <name type="scientific">Seiridium cardinale</name>
    <dbReference type="NCBI Taxonomy" id="138064"/>
    <lineage>
        <taxon>Eukaryota</taxon>
        <taxon>Fungi</taxon>
        <taxon>Dikarya</taxon>
        <taxon>Ascomycota</taxon>
        <taxon>Pezizomycotina</taxon>
        <taxon>Sordariomycetes</taxon>
        <taxon>Xylariomycetidae</taxon>
        <taxon>Amphisphaeriales</taxon>
        <taxon>Sporocadaceae</taxon>
        <taxon>Seiridium</taxon>
    </lineage>
</organism>
<keyword evidence="2" id="KW-0472">Membrane</keyword>
<feature type="region of interest" description="Disordered" evidence="1">
    <location>
        <begin position="89"/>
        <end position="125"/>
    </location>
</feature>
<evidence type="ECO:0000313" key="4">
    <source>
        <dbReference type="Proteomes" id="UP001465668"/>
    </source>
</evidence>
<reference evidence="3 4" key="1">
    <citation type="submission" date="2024-02" db="EMBL/GenBank/DDBJ databases">
        <title>First draft genome assembly of two strains of Seiridium cardinale.</title>
        <authorList>
            <person name="Emiliani G."/>
            <person name="Scali E."/>
        </authorList>
    </citation>
    <scope>NUCLEOTIDE SEQUENCE [LARGE SCALE GENOMIC DNA]</scope>
    <source>
        <strain evidence="3 4">BM-138-000479</strain>
    </source>
</reference>
<feature type="region of interest" description="Disordered" evidence="1">
    <location>
        <begin position="348"/>
        <end position="376"/>
    </location>
</feature>
<keyword evidence="4" id="KW-1185">Reference proteome</keyword>
<feature type="compositionally biased region" description="Basic and acidic residues" evidence="1">
    <location>
        <begin position="348"/>
        <end position="361"/>
    </location>
</feature>
<feature type="compositionally biased region" description="Pro residues" evidence="1">
    <location>
        <begin position="231"/>
        <end position="242"/>
    </location>
</feature>
<evidence type="ECO:0000256" key="2">
    <source>
        <dbReference type="SAM" id="Phobius"/>
    </source>
</evidence>
<sequence>MQNRTSTSSATVRDSYFKPFSYAHTPPQAADMDLSQQALATDSTTNLPTFVMTTSPISPSDGQEQDCYFTAKAVPIRASIAGPAALSSLSSLSPSPFSPDSPHHSTLITPSQFPPPPGHSYPSFVFRKPPTPLVAEIVDSRASSQYASPASTGVEGRESVLSATPSLFPQPPSANGKEAHIRPLFSRGRQSTLSAMSLPGPTPPPKEYRPTISPMTNDYFSPLAPASTSVQPPPAPPVPPREPQAAAAEFGISRITKPLPLELVGSNTALMAQHSPISPHSPVPNPAMTPLTIQTLTHLSNTALRSPSLTFVEAGLSSPRPSYAGSASPLTSAQRDRLWEMKKKYDERKGRRYDDGDEKGRWGMMRTGGRRGEEGGRGSMRTYLLVGLALGILALGGIVGLVVALALAQGGGS</sequence>
<gene>
    <name evidence="3" type="ORF">SCAR479_09912</name>
</gene>
<proteinExistence type="predicted"/>
<evidence type="ECO:0000313" key="3">
    <source>
        <dbReference type="EMBL" id="KAK9773379.1"/>
    </source>
</evidence>
<feature type="compositionally biased region" description="Low complexity" evidence="1">
    <location>
        <begin position="89"/>
        <end position="100"/>
    </location>
</feature>
<feature type="region of interest" description="Disordered" evidence="1">
    <location>
        <begin position="143"/>
        <end position="178"/>
    </location>
</feature>